<comment type="caution">
    <text evidence="1">The sequence shown here is derived from an EMBL/GenBank/DDBJ whole genome shotgun (WGS) entry which is preliminary data.</text>
</comment>
<feature type="non-terminal residue" evidence="1">
    <location>
        <position position="1"/>
    </location>
</feature>
<accession>A0A9N9C6U5</accession>
<dbReference type="Proteomes" id="UP000789396">
    <property type="component" value="Unassembled WGS sequence"/>
</dbReference>
<dbReference type="EMBL" id="CAJVPZ010007984">
    <property type="protein sequence ID" value="CAG8592800.1"/>
    <property type="molecule type" value="Genomic_DNA"/>
</dbReference>
<keyword evidence="2" id="KW-1185">Reference proteome</keyword>
<gene>
    <name evidence="1" type="ORF">RFULGI_LOCUS6299</name>
</gene>
<proteinExistence type="predicted"/>
<reference evidence="1" key="1">
    <citation type="submission" date="2021-06" db="EMBL/GenBank/DDBJ databases">
        <authorList>
            <person name="Kallberg Y."/>
            <person name="Tangrot J."/>
            <person name="Rosling A."/>
        </authorList>
    </citation>
    <scope>NUCLEOTIDE SEQUENCE</scope>
    <source>
        <strain evidence="1">IN212</strain>
    </source>
</reference>
<sequence length="57" mass="6760">MSGLDTTEDISISKNNQEFLPSELKREFNEFSNEREKIAYLKVVKSEREKSVKIIFY</sequence>
<evidence type="ECO:0000313" key="2">
    <source>
        <dbReference type="Proteomes" id="UP000789396"/>
    </source>
</evidence>
<organism evidence="1 2">
    <name type="scientific">Racocetra fulgida</name>
    <dbReference type="NCBI Taxonomy" id="60492"/>
    <lineage>
        <taxon>Eukaryota</taxon>
        <taxon>Fungi</taxon>
        <taxon>Fungi incertae sedis</taxon>
        <taxon>Mucoromycota</taxon>
        <taxon>Glomeromycotina</taxon>
        <taxon>Glomeromycetes</taxon>
        <taxon>Diversisporales</taxon>
        <taxon>Gigasporaceae</taxon>
        <taxon>Racocetra</taxon>
    </lineage>
</organism>
<name>A0A9N9C6U5_9GLOM</name>
<evidence type="ECO:0000313" key="1">
    <source>
        <dbReference type="EMBL" id="CAG8592800.1"/>
    </source>
</evidence>
<protein>
    <submittedName>
        <fullName evidence="1">10803_t:CDS:1</fullName>
    </submittedName>
</protein>
<dbReference type="AlphaFoldDB" id="A0A9N9C6U5"/>